<dbReference type="PANTHER" id="PTHR21266">
    <property type="entry name" value="IRON-SULFUR DOMAIN CONTAINING PROTEIN"/>
    <property type="match status" value="1"/>
</dbReference>
<dbReference type="AlphaFoldDB" id="A0A250ITJ9"/>
<evidence type="ECO:0000256" key="5">
    <source>
        <dbReference type="ARBA" id="ARBA00023004"/>
    </source>
</evidence>
<name>A0A250ITJ9_9BACT</name>
<keyword evidence="5" id="KW-0408">Iron</keyword>
<dbReference type="PANTHER" id="PTHR21266:SF60">
    <property type="entry name" value="3-KETOSTEROID-9-ALPHA-MONOOXYGENASE, OXYGENASE COMPONENT"/>
    <property type="match status" value="1"/>
</dbReference>
<dbReference type="OrthoDB" id="9800167at2"/>
<dbReference type="RefSeq" id="WP_095982456.1">
    <property type="nucleotide sequence ID" value="NZ_CP022163.1"/>
</dbReference>
<proteinExistence type="predicted"/>
<evidence type="ECO:0000256" key="6">
    <source>
        <dbReference type="ARBA" id="ARBA00023014"/>
    </source>
</evidence>
<dbReference type="SUPFAM" id="SSF50022">
    <property type="entry name" value="ISP domain"/>
    <property type="match status" value="1"/>
</dbReference>
<dbReference type="SUPFAM" id="SSF55961">
    <property type="entry name" value="Bet v1-like"/>
    <property type="match status" value="1"/>
</dbReference>
<dbReference type="GO" id="GO:0008203">
    <property type="term" value="P:cholesterol metabolic process"/>
    <property type="evidence" value="ECO:0007669"/>
    <property type="project" value="InterPro"/>
</dbReference>
<dbReference type="Gene3D" id="2.102.10.10">
    <property type="entry name" value="Rieske [2Fe-2S] iron-sulphur domain"/>
    <property type="match status" value="1"/>
</dbReference>
<dbReference type="Proteomes" id="UP000217289">
    <property type="component" value="Chromosome"/>
</dbReference>
<gene>
    <name evidence="9" type="ORF">MEBOL_008077</name>
</gene>
<feature type="domain" description="Rieske" evidence="8">
    <location>
        <begin position="29"/>
        <end position="137"/>
    </location>
</feature>
<dbReference type="PROSITE" id="PS51296">
    <property type="entry name" value="RIESKE"/>
    <property type="match status" value="1"/>
</dbReference>
<feature type="compositionally biased region" description="Polar residues" evidence="7">
    <location>
        <begin position="380"/>
        <end position="391"/>
    </location>
</feature>
<accession>A0A250ITJ9</accession>
<evidence type="ECO:0000256" key="1">
    <source>
        <dbReference type="ARBA" id="ARBA00001962"/>
    </source>
</evidence>
<dbReference type="Pfam" id="PF00355">
    <property type="entry name" value="Rieske"/>
    <property type="match status" value="1"/>
</dbReference>
<keyword evidence="10" id="KW-1185">Reference proteome</keyword>
<feature type="region of interest" description="Disordered" evidence="7">
    <location>
        <begin position="366"/>
        <end position="391"/>
    </location>
</feature>
<dbReference type="InterPro" id="IPR045605">
    <property type="entry name" value="KshA-like_C"/>
</dbReference>
<sequence>MSVDTELEQNRIRPLPGLNDITTQLSASWYVALRSEDLKQKPVELKLFGQPLVAWRDKAGRPVVMERYCSHMGANLADGKVVDGCIECPFHRWRYDSAGACTHVPGHSQEVPKLEPIPPTARQSIYRTTERYGYVWVWYGTKAPLFPLPELPSADVGNKDYLNLRFSFDTKTSVLRIVENFYDAQHAEAVHQLPISAFKISVHDDWRDWHLSRDMESLAKADAWFGGSMEFKVNRYFGIIGILSRTLGLNISKMQLHFDGYPGGCIMTVSLDDQVKYKLLQCVTPVDKNETVMHMLITMKKADGALRNAANLIMFGLQTRQAAGYDVAIWNSLKTDGGGAFSKYDQLILKYRTFYRRWVNKVGQEQPAEHAPESRANMPEQKNTAQAMPSL</sequence>
<organism evidence="9 10">
    <name type="scientific">Melittangium boletus DSM 14713</name>
    <dbReference type="NCBI Taxonomy" id="1294270"/>
    <lineage>
        <taxon>Bacteria</taxon>
        <taxon>Pseudomonadati</taxon>
        <taxon>Myxococcota</taxon>
        <taxon>Myxococcia</taxon>
        <taxon>Myxococcales</taxon>
        <taxon>Cystobacterineae</taxon>
        <taxon>Archangiaceae</taxon>
        <taxon>Melittangium</taxon>
    </lineage>
</organism>
<dbReference type="EMBL" id="CP022163">
    <property type="protein sequence ID" value="ATB34572.1"/>
    <property type="molecule type" value="Genomic_DNA"/>
</dbReference>
<evidence type="ECO:0000256" key="4">
    <source>
        <dbReference type="ARBA" id="ARBA00023002"/>
    </source>
</evidence>
<keyword evidence="2" id="KW-0001">2Fe-2S</keyword>
<evidence type="ECO:0000256" key="7">
    <source>
        <dbReference type="SAM" id="MobiDB-lite"/>
    </source>
</evidence>
<dbReference type="GO" id="GO:0046872">
    <property type="term" value="F:metal ion binding"/>
    <property type="evidence" value="ECO:0007669"/>
    <property type="project" value="UniProtKB-KW"/>
</dbReference>
<keyword evidence="6" id="KW-0411">Iron-sulfur</keyword>
<dbReference type="GO" id="GO:0005737">
    <property type="term" value="C:cytoplasm"/>
    <property type="evidence" value="ECO:0007669"/>
    <property type="project" value="TreeGrafter"/>
</dbReference>
<dbReference type="KEGG" id="mbd:MEBOL_008077"/>
<evidence type="ECO:0000259" key="8">
    <source>
        <dbReference type="PROSITE" id="PS51296"/>
    </source>
</evidence>
<protein>
    <submittedName>
        <fullName evidence="9">(2Fe-2S) ferredoxin</fullName>
    </submittedName>
</protein>
<evidence type="ECO:0000256" key="3">
    <source>
        <dbReference type="ARBA" id="ARBA00022723"/>
    </source>
</evidence>
<evidence type="ECO:0000313" key="10">
    <source>
        <dbReference type="Proteomes" id="UP000217289"/>
    </source>
</evidence>
<dbReference type="InterPro" id="IPR050584">
    <property type="entry name" value="Cholesterol_7-desaturase"/>
</dbReference>
<comment type="cofactor">
    <cofactor evidence="1">
        <name>Fe cation</name>
        <dbReference type="ChEBI" id="CHEBI:24875"/>
    </cofactor>
</comment>
<dbReference type="GO" id="GO:0016491">
    <property type="term" value="F:oxidoreductase activity"/>
    <property type="evidence" value="ECO:0007669"/>
    <property type="project" value="UniProtKB-KW"/>
</dbReference>
<evidence type="ECO:0000256" key="2">
    <source>
        <dbReference type="ARBA" id="ARBA00022714"/>
    </source>
</evidence>
<reference evidence="9 10" key="1">
    <citation type="submission" date="2017-06" db="EMBL/GenBank/DDBJ databases">
        <authorList>
            <person name="Kim H.J."/>
            <person name="Triplett B.A."/>
        </authorList>
    </citation>
    <scope>NUCLEOTIDE SEQUENCE [LARGE SCALE GENOMIC DNA]</scope>
    <source>
        <strain evidence="9 10">DSM 14713</strain>
    </source>
</reference>
<keyword evidence="3" id="KW-0479">Metal-binding</keyword>
<dbReference type="InterPro" id="IPR017941">
    <property type="entry name" value="Rieske_2Fe-2S"/>
</dbReference>
<dbReference type="Gene3D" id="3.90.380.10">
    <property type="entry name" value="Naphthalene 1,2-dioxygenase Alpha Subunit, Chain A, domain 1"/>
    <property type="match status" value="1"/>
</dbReference>
<evidence type="ECO:0000313" key="9">
    <source>
        <dbReference type="EMBL" id="ATB34572.1"/>
    </source>
</evidence>
<dbReference type="InterPro" id="IPR036922">
    <property type="entry name" value="Rieske_2Fe-2S_sf"/>
</dbReference>
<dbReference type="GO" id="GO:0051537">
    <property type="term" value="F:2 iron, 2 sulfur cluster binding"/>
    <property type="evidence" value="ECO:0007669"/>
    <property type="project" value="UniProtKB-KW"/>
</dbReference>
<keyword evidence="4" id="KW-0560">Oxidoreductase</keyword>
<dbReference type="Pfam" id="PF19298">
    <property type="entry name" value="KshA_C"/>
    <property type="match status" value="1"/>
</dbReference>